<evidence type="ECO:0000313" key="1">
    <source>
        <dbReference type="EMBL" id="KKQ66323.1"/>
    </source>
</evidence>
<comment type="caution">
    <text evidence="1">The sequence shown here is derived from an EMBL/GenBank/DDBJ whole genome shotgun (WGS) entry which is preliminary data.</text>
</comment>
<dbReference type="EMBL" id="LBUP01000006">
    <property type="protein sequence ID" value="KKQ66323.1"/>
    <property type="molecule type" value="Genomic_DNA"/>
</dbReference>
<accession>A0A0G0JF78</accession>
<proteinExistence type="predicted"/>
<dbReference type="AlphaFoldDB" id="A0A0G0JF78"/>
<keyword evidence="1" id="KW-0540">Nuclease</keyword>
<evidence type="ECO:0000313" key="2">
    <source>
        <dbReference type="Proteomes" id="UP000034235"/>
    </source>
</evidence>
<organism evidence="1 2">
    <name type="scientific">Candidatus Daviesbacteria bacterium GW2011_GWA2_38_24</name>
    <dbReference type="NCBI Taxonomy" id="1618422"/>
    <lineage>
        <taxon>Bacteria</taxon>
        <taxon>Candidatus Daviesiibacteriota</taxon>
    </lineage>
</organism>
<name>A0A0G0JF78_9BACT</name>
<sequence>MKKENLKLLHNPKVIQWCYEGITDISLKNTTNAEKLKLVKTIEDEWGDKVVGGNGGGQWSTVFCQDLVMEALISLGRKNVKKAEPKQSSVKEKSYQPDLECDDYVYEVKGRNWSTSGTAGEKILGVPLKYGELPNLYKKPLQIVLVGYQEYEARQGFAFGDLLDKNSQTKELQESLAFYKEHNIEYVAFTDILQKIGFQNGCWNKK</sequence>
<dbReference type="GO" id="GO:0004519">
    <property type="term" value="F:endonuclease activity"/>
    <property type="evidence" value="ECO:0007669"/>
    <property type="project" value="UniProtKB-KW"/>
</dbReference>
<dbReference type="Proteomes" id="UP000034235">
    <property type="component" value="Unassembled WGS sequence"/>
</dbReference>
<keyword evidence="1" id="KW-0378">Hydrolase</keyword>
<gene>
    <name evidence="1" type="ORF">US86_C0006G0003</name>
</gene>
<keyword evidence="1" id="KW-0255">Endonuclease</keyword>
<reference evidence="1 2" key="1">
    <citation type="journal article" date="2015" name="Nature">
        <title>rRNA introns, odd ribosomes, and small enigmatic genomes across a large radiation of phyla.</title>
        <authorList>
            <person name="Brown C.T."/>
            <person name="Hug L.A."/>
            <person name="Thomas B.C."/>
            <person name="Sharon I."/>
            <person name="Castelle C.J."/>
            <person name="Singh A."/>
            <person name="Wilkins M.J."/>
            <person name="Williams K.H."/>
            <person name="Banfield J.F."/>
        </authorList>
    </citation>
    <scope>NUCLEOTIDE SEQUENCE [LARGE SCALE GENOMIC DNA]</scope>
</reference>
<protein>
    <submittedName>
        <fullName evidence="1">R.CviAI restriction endonuclease</fullName>
    </submittedName>
</protein>